<feature type="region of interest" description="Disordered" evidence="1">
    <location>
        <begin position="436"/>
        <end position="467"/>
    </location>
</feature>
<sequence>MVSISSGLKVNRAKVLFQVLLAMVKNPTRQSQGFVVQVSVLLEQLVKVDLGESVKLHLQKVLTNKSVHTYIKKNQDVKPTGESSKQTEDTSSETEGGQSKLTKPLEMQVVTQGENKKKKAASEKKKVLITRNHRTKRTKKGQHTNDDHGESQPDPILTRDDKESAAGVQGESISGPTTNTAEIEERVDCETQAKDERLNDNVFTFALGERVESIVQHSTVVVNQEASVDIGNLSALPPTQKQMTYTGQSVYVPIEIREINLVTHFLPKLIQLIKMLEMFMRTVVVEHWKNFHREKPSANQDLMAIHRVASLEIPPGITWQEYRVQYAQRINPTPDQQTNQNPTVEGQLEVVDPSVEQVEDTGKEDSGTISDRQVLEQPAPKKEDQPQFSQDHSSSESSSFNISIQSDIMRYYADPKPSFSESHTLSGSLSVHGADFAHESGSQSSYRTSTSMPSTKRWTQSTNVTSSQTALETNLVRQLDAQQYQLTNDLDFVKLQLVESVNHLKEIGDARKRVYIEEKSGCERGYESDNTSLNTQANQIFTSTSRVHLEPARYK</sequence>
<name>A0A2Z7BZZ6_9LAMI</name>
<organism evidence="2 3">
    <name type="scientific">Dorcoceras hygrometricum</name>
    <dbReference type="NCBI Taxonomy" id="472368"/>
    <lineage>
        <taxon>Eukaryota</taxon>
        <taxon>Viridiplantae</taxon>
        <taxon>Streptophyta</taxon>
        <taxon>Embryophyta</taxon>
        <taxon>Tracheophyta</taxon>
        <taxon>Spermatophyta</taxon>
        <taxon>Magnoliopsida</taxon>
        <taxon>eudicotyledons</taxon>
        <taxon>Gunneridae</taxon>
        <taxon>Pentapetalae</taxon>
        <taxon>asterids</taxon>
        <taxon>lamiids</taxon>
        <taxon>Lamiales</taxon>
        <taxon>Gesneriaceae</taxon>
        <taxon>Didymocarpoideae</taxon>
        <taxon>Trichosporeae</taxon>
        <taxon>Loxocarpinae</taxon>
        <taxon>Dorcoceras</taxon>
    </lineage>
</organism>
<reference evidence="2 3" key="1">
    <citation type="journal article" date="2015" name="Proc. Natl. Acad. Sci. U.S.A.">
        <title>The resurrection genome of Boea hygrometrica: A blueprint for survival of dehydration.</title>
        <authorList>
            <person name="Xiao L."/>
            <person name="Yang G."/>
            <person name="Zhang L."/>
            <person name="Yang X."/>
            <person name="Zhao S."/>
            <person name="Ji Z."/>
            <person name="Zhou Q."/>
            <person name="Hu M."/>
            <person name="Wang Y."/>
            <person name="Chen M."/>
            <person name="Xu Y."/>
            <person name="Jin H."/>
            <person name="Xiao X."/>
            <person name="Hu G."/>
            <person name="Bao F."/>
            <person name="Hu Y."/>
            <person name="Wan P."/>
            <person name="Li L."/>
            <person name="Deng X."/>
            <person name="Kuang T."/>
            <person name="Xiang C."/>
            <person name="Zhu J.K."/>
            <person name="Oliver M.J."/>
            <person name="He Y."/>
        </authorList>
    </citation>
    <scope>NUCLEOTIDE SEQUENCE [LARGE SCALE GENOMIC DNA]</scope>
    <source>
        <strain evidence="3">cv. XS01</strain>
    </source>
</reference>
<accession>A0A2Z7BZZ6</accession>
<dbReference type="EMBL" id="KV000486">
    <property type="protein sequence ID" value="KZV40232.1"/>
    <property type="molecule type" value="Genomic_DNA"/>
</dbReference>
<feature type="compositionally biased region" description="Basic and acidic residues" evidence="1">
    <location>
        <begin position="143"/>
        <end position="164"/>
    </location>
</feature>
<evidence type="ECO:0000313" key="2">
    <source>
        <dbReference type="EMBL" id="KZV40232.1"/>
    </source>
</evidence>
<feature type="compositionally biased region" description="Low complexity" evidence="1">
    <location>
        <begin position="387"/>
        <end position="400"/>
    </location>
</feature>
<proteinExistence type="predicted"/>
<gene>
    <name evidence="2" type="ORF">F511_39186</name>
</gene>
<evidence type="ECO:0000313" key="3">
    <source>
        <dbReference type="Proteomes" id="UP000250235"/>
    </source>
</evidence>
<dbReference type="AlphaFoldDB" id="A0A2Z7BZZ6"/>
<feature type="region of interest" description="Disordered" evidence="1">
    <location>
        <begin position="73"/>
        <end position="184"/>
    </location>
</feature>
<feature type="compositionally biased region" description="Polar residues" evidence="1">
    <location>
        <begin position="171"/>
        <end position="181"/>
    </location>
</feature>
<evidence type="ECO:0000256" key="1">
    <source>
        <dbReference type="SAM" id="MobiDB-lite"/>
    </source>
</evidence>
<feature type="compositionally biased region" description="Low complexity" evidence="1">
    <location>
        <begin position="440"/>
        <end position="455"/>
    </location>
</feature>
<feature type="region of interest" description="Disordered" evidence="1">
    <location>
        <begin position="356"/>
        <end position="400"/>
    </location>
</feature>
<feature type="compositionally biased region" description="Basic residues" evidence="1">
    <location>
        <begin position="127"/>
        <end position="142"/>
    </location>
</feature>
<keyword evidence="3" id="KW-1185">Reference proteome</keyword>
<feature type="compositionally biased region" description="Polar residues" evidence="1">
    <location>
        <begin position="456"/>
        <end position="467"/>
    </location>
</feature>
<protein>
    <submittedName>
        <fullName evidence="2">Polyglutamine-binding protein 1</fullName>
    </submittedName>
</protein>
<dbReference type="Proteomes" id="UP000250235">
    <property type="component" value="Unassembled WGS sequence"/>
</dbReference>